<reference evidence="2" key="1">
    <citation type="submission" date="2019-05" db="EMBL/GenBank/DDBJ databases">
        <title>Complete genome sequencing of Absiella argi strain JCM 30884.</title>
        <authorList>
            <person name="Sakamoto M."/>
            <person name="Murakami T."/>
            <person name="Mori H."/>
        </authorList>
    </citation>
    <scope>NUCLEOTIDE SEQUENCE [LARGE SCALE GENOMIC DNA]</scope>
    <source>
        <strain evidence="2">JCM 30884</strain>
    </source>
</reference>
<dbReference type="InterPro" id="IPR006379">
    <property type="entry name" value="HAD-SF_hydro_IIB"/>
</dbReference>
<dbReference type="GO" id="GO:0000287">
    <property type="term" value="F:magnesium ion binding"/>
    <property type="evidence" value="ECO:0007669"/>
    <property type="project" value="TreeGrafter"/>
</dbReference>
<dbReference type="GO" id="GO:0016791">
    <property type="term" value="F:phosphatase activity"/>
    <property type="evidence" value="ECO:0007669"/>
    <property type="project" value="TreeGrafter"/>
</dbReference>
<dbReference type="GO" id="GO:0005829">
    <property type="term" value="C:cytosol"/>
    <property type="evidence" value="ECO:0007669"/>
    <property type="project" value="TreeGrafter"/>
</dbReference>
<dbReference type="InterPro" id="IPR023214">
    <property type="entry name" value="HAD_sf"/>
</dbReference>
<proteinExistence type="predicted"/>
<evidence type="ECO:0000313" key="1">
    <source>
        <dbReference type="EMBL" id="BBK22874.1"/>
    </source>
</evidence>
<gene>
    <name evidence="1" type="ORF">Aargi30884_17770</name>
</gene>
<dbReference type="PROSITE" id="PS01228">
    <property type="entry name" value="COF_1"/>
    <property type="match status" value="1"/>
</dbReference>
<dbReference type="InterPro" id="IPR000150">
    <property type="entry name" value="Cof"/>
</dbReference>
<dbReference type="Pfam" id="PF08282">
    <property type="entry name" value="Hydrolase_3"/>
    <property type="match status" value="1"/>
</dbReference>
<dbReference type="PANTHER" id="PTHR10000">
    <property type="entry name" value="PHOSPHOSERINE PHOSPHATASE"/>
    <property type="match status" value="1"/>
</dbReference>
<dbReference type="Gene3D" id="3.40.50.1000">
    <property type="entry name" value="HAD superfamily/HAD-like"/>
    <property type="match status" value="1"/>
</dbReference>
<dbReference type="SFLD" id="SFLDG01140">
    <property type="entry name" value="C2.B:_Phosphomannomutase_and_P"/>
    <property type="match status" value="1"/>
</dbReference>
<protein>
    <submittedName>
        <fullName evidence="1">Sugar phosphate phosphatase</fullName>
    </submittedName>
</protein>
<dbReference type="KEGG" id="aarg:Aargi30884_17770"/>
<sequence length="271" mass="30327">MTIKAIMCDVDGTLLNDEGYVSPFTIEMIKKVKEQGILFGLCTGRDVDSVKTLLETWGVNNIVDIIVGTGGAEIYDYILGIDKSNYPLDGALIQDIINHYEGMDLNFAIPYEGILYAPKDDKYIQMLSYFDKVPYKVVDFKEFLKEPKSKVMIVCDEGYMEKVIEKSKTFHNENYKSASLKTASVLYEYMDPRVTKTNGLIEALKMHDLSLDELCVFGDADNDYDMVKNAAMGVVMANGSEKTKSAANYITEDNNHDGVGNFISKILEGTL</sequence>
<accession>A0A6N4TK64</accession>
<name>A0A6N4TK64_9FIRM</name>
<dbReference type="Proteomes" id="UP000464754">
    <property type="component" value="Chromosome"/>
</dbReference>
<dbReference type="SFLD" id="SFLDS00003">
    <property type="entry name" value="Haloacid_Dehalogenase"/>
    <property type="match status" value="1"/>
</dbReference>
<dbReference type="NCBIfam" id="TIGR01484">
    <property type="entry name" value="HAD-SF-IIB"/>
    <property type="match status" value="1"/>
</dbReference>
<dbReference type="RefSeq" id="WP_163052092.1">
    <property type="nucleotide sequence ID" value="NZ_AP019695.1"/>
</dbReference>
<evidence type="ECO:0000313" key="2">
    <source>
        <dbReference type="Proteomes" id="UP000464754"/>
    </source>
</evidence>
<dbReference type="EMBL" id="AP019695">
    <property type="protein sequence ID" value="BBK22874.1"/>
    <property type="molecule type" value="Genomic_DNA"/>
</dbReference>
<dbReference type="PANTHER" id="PTHR10000:SF8">
    <property type="entry name" value="HAD SUPERFAMILY HYDROLASE-LIKE, TYPE 3"/>
    <property type="match status" value="1"/>
</dbReference>
<keyword evidence="2" id="KW-1185">Reference proteome</keyword>
<organism evidence="1 2">
    <name type="scientific">Amedibacterium intestinale</name>
    <dbReference type="NCBI Taxonomy" id="2583452"/>
    <lineage>
        <taxon>Bacteria</taxon>
        <taxon>Bacillati</taxon>
        <taxon>Bacillota</taxon>
        <taxon>Erysipelotrichia</taxon>
        <taxon>Erysipelotrichales</taxon>
        <taxon>Erysipelotrichaceae</taxon>
        <taxon>Amedibacterium</taxon>
    </lineage>
</organism>
<dbReference type="AlphaFoldDB" id="A0A6N4TK64"/>
<dbReference type="InterPro" id="IPR036412">
    <property type="entry name" value="HAD-like_sf"/>
</dbReference>
<dbReference type="Gene3D" id="3.30.1240.10">
    <property type="match status" value="1"/>
</dbReference>
<dbReference type="NCBIfam" id="TIGR00099">
    <property type="entry name" value="Cof-subfamily"/>
    <property type="match status" value="1"/>
</dbReference>
<dbReference type="SUPFAM" id="SSF56784">
    <property type="entry name" value="HAD-like"/>
    <property type="match status" value="1"/>
</dbReference>